<keyword evidence="10" id="KW-1185">Reference proteome</keyword>
<dbReference type="PROSITE" id="PS50071">
    <property type="entry name" value="HOMEOBOX_2"/>
    <property type="match status" value="1"/>
</dbReference>
<evidence type="ECO:0000256" key="1">
    <source>
        <dbReference type="ARBA" id="ARBA00004123"/>
    </source>
</evidence>
<evidence type="ECO:0000256" key="5">
    <source>
        <dbReference type="PROSITE-ProRule" id="PRU00108"/>
    </source>
</evidence>
<dbReference type="Pfam" id="PF00046">
    <property type="entry name" value="Homeodomain"/>
    <property type="match status" value="1"/>
</dbReference>
<dbReference type="InterPro" id="IPR009057">
    <property type="entry name" value="Homeodomain-like_sf"/>
</dbReference>
<dbReference type="AlphaFoldDB" id="A0A8C6SEL6"/>
<dbReference type="SUPFAM" id="SSF46689">
    <property type="entry name" value="Homeodomain-like"/>
    <property type="match status" value="1"/>
</dbReference>
<evidence type="ECO:0000256" key="3">
    <source>
        <dbReference type="ARBA" id="ARBA00023155"/>
    </source>
</evidence>
<dbReference type="Ensembl" id="ENSNMLT00000003212.1">
    <property type="protein sequence ID" value="ENSNMLP00000002792.1"/>
    <property type="gene ID" value="ENSNMLG00000002015.1"/>
</dbReference>
<dbReference type="PANTHER" id="PTHR24339:SF28">
    <property type="entry name" value="E5-RELATED"/>
    <property type="match status" value="1"/>
</dbReference>
<evidence type="ECO:0000256" key="7">
    <source>
        <dbReference type="SAM" id="MobiDB-lite"/>
    </source>
</evidence>
<evidence type="ECO:0000256" key="6">
    <source>
        <dbReference type="RuleBase" id="RU000682"/>
    </source>
</evidence>
<evidence type="ECO:0000313" key="10">
    <source>
        <dbReference type="Proteomes" id="UP000694523"/>
    </source>
</evidence>
<name>A0A8C6SEL6_9GOBI</name>
<accession>A0A8C6SEL6</accession>
<keyword evidence="4 5" id="KW-0539">Nucleus</keyword>
<sequence>MTESQVKVWFQNRRTKWRKKSASEPSSTQVSHAGQSGDGSENEVEDEEYNKPLDPDSDDDKIRLLLRKHRRAFSVLRLGPHQV</sequence>
<reference evidence="9" key="2">
    <citation type="submission" date="2025-09" db="UniProtKB">
        <authorList>
            <consortium name="Ensembl"/>
        </authorList>
    </citation>
    <scope>IDENTIFICATION</scope>
</reference>
<dbReference type="PANTHER" id="PTHR24339">
    <property type="entry name" value="HOMEOBOX PROTEIN EMX-RELATED"/>
    <property type="match status" value="1"/>
</dbReference>
<comment type="subcellular location">
    <subcellularLocation>
        <location evidence="1 5 6">Nucleus</location>
    </subcellularLocation>
</comment>
<feature type="domain" description="Homeobox" evidence="8">
    <location>
        <begin position="1"/>
        <end position="20"/>
    </location>
</feature>
<dbReference type="Gene3D" id="1.10.10.60">
    <property type="entry name" value="Homeodomain-like"/>
    <property type="match status" value="1"/>
</dbReference>
<dbReference type="CDD" id="cd00086">
    <property type="entry name" value="homeodomain"/>
    <property type="match status" value="1"/>
</dbReference>
<protein>
    <submittedName>
        <fullName evidence="9">NK6 homeobox 3</fullName>
    </submittedName>
</protein>
<evidence type="ECO:0000259" key="8">
    <source>
        <dbReference type="PROSITE" id="PS50071"/>
    </source>
</evidence>
<dbReference type="InterPro" id="IPR050877">
    <property type="entry name" value="EMX-VAX-Noto_Homeobox_TFs"/>
</dbReference>
<feature type="compositionally biased region" description="Polar residues" evidence="7">
    <location>
        <begin position="23"/>
        <end position="34"/>
    </location>
</feature>
<reference evidence="9" key="1">
    <citation type="submission" date="2025-08" db="UniProtKB">
        <authorList>
            <consortium name="Ensembl"/>
        </authorList>
    </citation>
    <scope>IDENTIFICATION</scope>
</reference>
<evidence type="ECO:0000313" key="9">
    <source>
        <dbReference type="Ensembl" id="ENSNMLP00000002792.1"/>
    </source>
</evidence>
<feature type="region of interest" description="Disordered" evidence="7">
    <location>
        <begin position="14"/>
        <end position="59"/>
    </location>
</feature>
<evidence type="ECO:0000256" key="2">
    <source>
        <dbReference type="ARBA" id="ARBA00023125"/>
    </source>
</evidence>
<dbReference type="InterPro" id="IPR001356">
    <property type="entry name" value="HD"/>
</dbReference>
<feature type="DNA-binding region" description="Homeobox" evidence="5">
    <location>
        <begin position="3"/>
        <end position="21"/>
    </location>
</feature>
<dbReference type="GO" id="GO:0005634">
    <property type="term" value="C:nucleus"/>
    <property type="evidence" value="ECO:0007669"/>
    <property type="project" value="UniProtKB-SubCell"/>
</dbReference>
<dbReference type="Proteomes" id="UP000694523">
    <property type="component" value="Unplaced"/>
</dbReference>
<organism evidence="9 10">
    <name type="scientific">Neogobius melanostomus</name>
    <name type="common">round goby</name>
    <dbReference type="NCBI Taxonomy" id="47308"/>
    <lineage>
        <taxon>Eukaryota</taxon>
        <taxon>Metazoa</taxon>
        <taxon>Chordata</taxon>
        <taxon>Craniata</taxon>
        <taxon>Vertebrata</taxon>
        <taxon>Euteleostomi</taxon>
        <taxon>Actinopterygii</taxon>
        <taxon>Neopterygii</taxon>
        <taxon>Teleostei</taxon>
        <taxon>Neoteleostei</taxon>
        <taxon>Acanthomorphata</taxon>
        <taxon>Gobiaria</taxon>
        <taxon>Gobiiformes</taxon>
        <taxon>Gobioidei</taxon>
        <taxon>Gobiidae</taxon>
        <taxon>Benthophilinae</taxon>
        <taxon>Neogobiini</taxon>
        <taxon>Neogobius</taxon>
    </lineage>
</organism>
<dbReference type="GO" id="GO:0000978">
    <property type="term" value="F:RNA polymerase II cis-regulatory region sequence-specific DNA binding"/>
    <property type="evidence" value="ECO:0007669"/>
    <property type="project" value="TreeGrafter"/>
</dbReference>
<keyword evidence="2 5" id="KW-0238">DNA-binding</keyword>
<proteinExistence type="predicted"/>
<evidence type="ECO:0000256" key="4">
    <source>
        <dbReference type="ARBA" id="ARBA00023242"/>
    </source>
</evidence>
<dbReference type="GO" id="GO:0000981">
    <property type="term" value="F:DNA-binding transcription factor activity, RNA polymerase II-specific"/>
    <property type="evidence" value="ECO:0007669"/>
    <property type="project" value="TreeGrafter"/>
</dbReference>
<keyword evidence="3 5" id="KW-0371">Homeobox</keyword>